<comment type="caution">
    <text evidence="1">The sequence shown here is derived from an EMBL/GenBank/DDBJ whole genome shotgun (WGS) entry which is preliminary data.</text>
</comment>
<dbReference type="EMBL" id="BQKI01000010">
    <property type="protein sequence ID" value="GJN04082.1"/>
    <property type="molecule type" value="Genomic_DNA"/>
</dbReference>
<sequence length="188" mass="20807">MKKSIGNKAAEFLRKAAAALRGKAGVLRARLLFLASFRRRAVVVAGISSHIRALSQGHHHQQKPAASRRAVVVSRPPVTRDDDGVVAAVGMADLASLFHQVDEEDGGGDGGRYQDWTLTLRSLFDGGDLDDGDERASVIDVIRSRREGEGREFRIDDEIDQAADMFIARVRRRRMGAQQQELHMSRIH</sequence>
<evidence type="ECO:0000313" key="1">
    <source>
        <dbReference type="EMBL" id="GJN04082.1"/>
    </source>
</evidence>
<gene>
    <name evidence="1" type="primary">ga21598</name>
    <name evidence="1" type="ORF">PR202_ga21598</name>
</gene>
<dbReference type="PANTHER" id="PTHR33450">
    <property type="entry name" value="EMB|CAB67623.1-RELATED"/>
    <property type="match status" value="1"/>
</dbReference>
<organism evidence="1 2">
    <name type="scientific">Eleusine coracana subsp. coracana</name>
    <dbReference type="NCBI Taxonomy" id="191504"/>
    <lineage>
        <taxon>Eukaryota</taxon>
        <taxon>Viridiplantae</taxon>
        <taxon>Streptophyta</taxon>
        <taxon>Embryophyta</taxon>
        <taxon>Tracheophyta</taxon>
        <taxon>Spermatophyta</taxon>
        <taxon>Magnoliopsida</taxon>
        <taxon>Liliopsida</taxon>
        <taxon>Poales</taxon>
        <taxon>Poaceae</taxon>
        <taxon>PACMAD clade</taxon>
        <taxon>Chloridoideae</taxon>
        <taxon>Cynodonteae</taxon>
        <taxon>Eleusininae</taxon>
        <taxon>Eleusine</taxon>
    </lineage>
</organism>
<proteinExistence type="predicted"/>
<keyword evidence="2" id="KW-1185">Reference proteome</keyword>
<dbReference type="PANTHER" id="PTHR33450:SF1">
    <property type="entry name" value="OS08G0539200 PROTEIN"/>
    <property type="match status" value="1"/>
</dbReference>
<protein>
    <submittedName>
        <fullName evidence="1">Uncharacterized protein</fullName>
    </submittedName>
</protein>
<dbReference type="AlphaFoldDB" id="A0AAV5D019"/>
<name>A0AAV5D019_ELECO</name>
<evidence type="ECO:0000313" key="2">
    <source>
        <dbReference type="Proteomes" id="UP001054889"/>
    </source>
</evidence>
<reference evidence="1" key="1">
    <citation type="journal article" date="2018" name="DNA Res.">
        <title>Multiple hybrid de novo genome assembly of finger millet, an orphan allotetraploid crop.</title>
        <authorList>
            <person name="Hatakeyama M."/>
            <person name="Aluri S."/>
            <person name="Balachadran M.T."/>
            <person name="Sivarajan S.R."/>
            <person name="Patrignani A."/>
            <person name="Gruter S."/>
            <person name="Poveda L."/>
            <person name="Shimizu-Inatsugi R."/>
            <person name="Baeten J."/>
            <person name="Francoijs K.J."/>
            <person name="Nataraja K.N."/>
            <person name="Reddy Y.A.N."/>
            <person name="Phadnis S."/>
            <person name="Ravikumar R.L."/>
            <person name="Schlapbach R."/>
            <person name="Sreeman S.M."/>
            <person name="Shimizu K.K."/>
        </authorList>
    </citation>
    <scope>NUCLEOTIDE SEQUENCE</scope>
</reference>
<accession>A0AAV5D019</accession>
<reference evidence="1" key="2">
    <citation type="submission" date="2021-12" db="EMBL/GenBank/DDBJ databases">
        <title>Resequencing data analysis of finger millet.</title>
        <authorList>
            <person name="Hatakeyama M."/>
            <person name="Aluri S."/>
            <person name="Balachadran M.T."/>
            <person name="Sivarajan S.R."/>
            <person name="Poveda L."/>
            <person name="Shimizu-Inatsugi R."/>
            <person name="Schlapbach R."/>
            <person name="Sreeman S.M."/>
            <person name="Shimizu K.K."/>
        </authorList>
    </citation>
    <scope>NUCLEOTIDE SEQUENCE</scope>
</reference>
<dbReference type="Proteomes" id="UP001054889">
    <property type="component" value="Unassembled WGS sequence"/>
</dbReference>